<dbReference type="PANTHER" id="PTHR30046:SF2">
    <property type="entry name" value="YOP PROTEINS TRANSLOCATION LIPOPROTEIN J"/>
    <property type="match status" value="1"/>
</dbReference>
<evidence type="ECO:0000256" key="6">
    <source>
        <dbReference type="ARBA" id="ARBA00023237"/>
    </source>
</evidence>
<dbReference type="InterPro" id="IPR043427">
    <property type="entry name" value="YscJ/FliF"/>
</dbReference>
<keyword evidence="8" id="KW-0812">Transmembrane</keyword>
<dbReference type="Gene3D" id="3.30.300.30">
    <property type="match status" value="1"/>
</dbReference>
<comment type="similarity">
    <text evidence="2 8">Belongs to the YscJ lipoprotein family.</text>
</comment>
<evidence type="ECO:0000256" key="1">
    <source>
        <dbReference type="ARBA" id="ARBA00004459"/>
    </source>
</evidence>
<dbReference type="PANTHER" id="PTHR30046">
    <property type="entry name" value="FLAGELLAR M-RING PROTEIN"/>
    <property type="match status" value="1"/>
</dbReference>
<feature type="domain" description="Flagellar M-ring N-terminal" evidence="9">
    <location>
        <begin position="33"/>
        <end position="194"/>
    </location>
</feature>
<dbReference type="Proteomes" id="UP001321700">
    <property type="component" value="Unassembled WGS sequence"/>
</dbReference>
<comment type="subcellular location">
    <subcellularLocation>
        <location evidence="1">Cell outer membrane</location>
        <topology evidence="1">Lipid-anchor</topology>
    </subcellularLocation>
</comment>
<dbReference type="InterPro" id="IPR006182">
    <property type="entry name" value="FliF_N_dom"/>
</dbReference>
<sequence>MIKKAWQTLAHWTRPLLGVAVAGILAACSASINLVSELNDAEANEVLGLLLEANISATKTTSKTGRGIMVESGSVAQALEILRQNGLPRERRAKLGDVFKKENLISSPLEERARYLYALAQELEHTLTSIDGVVAARVHVVLPERIGPMDPSTPSSASVFLKFRKGYGVENVVVPVRALVASGIPGLSLERVAVALVPVANGEAGNEAHGTAFSKVLFMKVDPGSATAIWVLLGLLAAGFVAGVAMAIRQLMRLRNG</sequence>
<organism evidence="10 11">
    <name type="scientific">Rhodoferax potami</name>
    <dbReference type="NCBI Taxonomy" id="3068338"/>
    <lineage>
        <taxon>Bacteria</taxon>
        <taxon>Pseudomonadati</taxon>
        <taxon>Pseudomonadota</taxon>
        <taxon>Betaproteobacteria</taxon>
        <taxon>Burkholderiales</taxon>
        <taxon>Comamonadaceae</taxon>
        <taxon>Rhodoferax</taxon>
    </lineage>
</organism>
<dbReference type="PROSITE" id="PS51257">
    <property type="entry name" value="PROKAR_LIPOPROTEIN"/>
    <property type="match status" value="1"/>
</dbReference>
<dbReference type="InterPro" id="IPR045851">
    <property type="entry name" value="AMP-bd_C_sf"/>
</dbReference>
<dbReference type="EMBL" id="JAVBIK010000003">
    <property type="protein sequence ID" value="MDT7520723.1"/>
    <property type="molecule type" value="Genomic_DNA"/>
</dbReference>
<evidence type="ECO:0000256" key="3">
    <source>
        <dbReference type="ARBA" id="ARBA00022729"/>
    </source>
</evidence>
<keyword evidence="6 8" id="KW-0998">Cell outer membrane</keyword>
<dbReference type="InterPro" id="IPR003282">
    <property type="entry name" value="T3SS_SctJ"/>
</dbReference>
<dbReference type="RefSeq" id="WP_313876388.1">
    <property type="nucleotide sequence ID" value="NZ_JAVBIK010000003.1"/>
</dbReference>
<protein>
    <recommendedName>
        <fullName evidence="8">Lipoprotein</fullName>
    </recommendedName>
</protein>
<keyword evidence="5 8" id="KW-0564">Palmitate</keyword>
<keyword evidence="3 8" id="KW-0732">Signal</keyword>
<evidence type="ECO:0000256" key="5">
    <source>
        <dbReference type="ARBA" id="ARBA00023139"/>
    </source>
</evidence>
<name>A0ABU3KTT1_9BURK</name>
<dbReference type="Pfam" id="PF01514">
    <property type="entry name" value="YscJ_FliF"/>
    <property type="match status" value="1"/>
</dbReference>
<keyword evidence="7 8" id="KW-0449">Lipoprotein</keyword>
<dbReference type="Gene3D" id="3.30.70.1530">
    <property type="entry name" value="Hypothetical protein rpa1041"/>
    <property type="match status" value="1"/>
</dbReference>
<keyword evidence="11" id="KW-1185">Reference proteome</keyword>
<evidence type="ECO:0000256" key="7">
    <source>
        <dbReference type="ARBA" id="ARBA00023288"/>
    </source>
</evidence>
<accession>A0ABU3KTT1</accession>
<evidence type="ECO:0000256" key="8">
    <source>
        <dbReference type="RuleBase" id="RU364102"/>
    </source>
</evidence>
<evidence type="ECO:0000313" key="10">
    <source>
        <dbReference type="EMBL" id="MDT7520723.1"/>
    </source>
</evidence>
<evidence type="ECO:0000313" key="11">
    <source>
        <dbReference type="Proteomes" id="UP001321700"/>
    </source>
</evidence>
<dbReference type="NCBIfam" id="TIGR02544">
    <property type="entry name" value="III_secr_YscJ"/>
    <property type="match status" value="1"/>
</dbReference>
<reference evidence="10 11" key="1">
    <citation type="submission" date="2023-08" db="EMBL/GenBank/DDBJ databases">
        <title>Rhodoferax potami sp. nov. and Rhodoferax mekongensis sp. nov., isolated from the Mekong River in Thailand.</title>
        <authorList>
            <person name="Kitikhun S."/>
            <person name="Charoenyingcharoen P."/>
            <person name="Siriarchawattana P."/>
            <person name="Likhitrattanapisal S."/>
            <person name="Nilsakha T."/>
            <person name="Chanpet A."/>
            <person name="Rattanawaree P."/>
            <person name="Ingsriswang S."/>
        </authorList>
    </citation>
    <scope>NUCLEOTIDE SEQUENCE [LARGE SCALE GENOMIC DNA]</scope>
    <source>
        <strain evidence="10 11">TBRC 17660</strain>
    </source>
</reference>
<keyword evidence="4 8" id="KW-0472">Membrane</keyword>
<evidence type="ECO:0000256" key="2">
    <source>
        <dbReference type="ARBA" id="ARBA00009509"/>
    </source>
</evidence>
<comment type="caution">
    <text evidence="10">The sequence shown here is derived from an EMBL/GenBank/DDBJ whole genome shotgun (WGS) entry which is preliminary data.</text>
</comment>
<feature type="transmembrane region" description="Helical" evidence="8">
    <location>
        <begin position="228"/>
        <end position="248"/>
    </location>
</feature>
<gene>
    <name evidence="10" type="primary">sctJ</name>
    <name evidence="10" type="ORF">RAE19_18955</name>
</gene>
<keyword evidence="8" id="KW-1133">Transmembrane helix</keyword>
<evidence type="ECO:0000256" key="4">
    <source>
        <dbReference type="ARBA" id="ARBA00023136"/>
    </source>
</evidence>
<evidence type="ECO:0000259" key="9">
    <source>
        <dbReference type="Pfam" id="PF01514"/>
    </source>
</evidence>
<dbReference type="PRINTS" id="PR01338">
    <property type="entry name" value="TYPE3OMKPROT"/>
</dbReference>
<proteinExistence type="inferred from homology"/>